<protein>
    <submittedName>
        <fullName evidence="2">TIGR00341 family protein</fullName>
    </submittedName>
</protein>
<dbReference type="PANTHER" id="PTHR20992">
    <property type="entry name" value="AT15442P-RELATED"/>
    <property type="match status" value="1"/>
</dbReference>
<feature type="transmembrane region" description="Helical" evidence="1">
    <location>
        <begin position="127"/>
        <end position="144"/>
    </location>
</feature>
<evidence type="ECO:0000313" key="3">
    <source>
        <dbReference type="Proteomes" id="UP000230935"/>
    </source>
</evidence>
<comment type="caution">
    <text evidence="2">The sequence shown here is derived from an EMBL/GenBank/DDBJ whole genome shotgun (WGS) entry which is preliminary data.</text>
</comment>
<feature type="transmembrane region" description="Helical" evidence="1">
    <location>
        <begin position="54"/>
        <end position="76"/>
    </location>
</feature>
<feature type="transmembrane region" description="Helical" evidence="1">
    <location>
        <begin position="31"/>
        <end position="48"/>
    </location>
</feature>
<dbReference type="PANTHER" id="PTHR20992:SF9">
    <property type="entry name" value="AT15442P-RELATED"/>
    <property type="match status" value="1"/>
</dbReference>
<dbReference type="NCBIfam" id="TIGR00341">
    <property type="entry name" value="TIGR00341 family protein"/>
    <property type="match status" value="1"/>
</dbReference>
<proteinExistence type="predicted"/>
<sequence length="235" mass="25720">MALPLFMHLSDADKEKAIQSLIANSSPRQDFFLMMSLSIVMATFGLLINSGAIIIGSMLIAPLLYPLLSLSLGIVITDPKLILRSIYTIIKASAIAVVIAAIVTLLFTPNYKPTVEIIARTHPTLEYLLIAIVAGLAASFSLIKPELNERFAGVAISVALIPPLAVNGIGIAWVNWEVLRQSLLLYIINVIGVVFSSLVVFSLMNLHRQRKVTQKAVKKEEQIIKKEQESIDETT</sequence>
<organism evidence="2 3">
    <name type="scientific">Candidatus Buchananbacteria bacterium CG10_big_fil_rev_8_21_14_0_10_42_9</name>
    <dbReference type="NCBI Taxonomy" id="1974526"/>
    <lineage>
        <taxon>Bacteria</taxon>
        <taxon>Candidatus Buchananiibacteriota</taxon>
    </lineage>
</organism>
<dbReference type="InterPro" id="IPR005240">
    <property type="entry name" value="DUF389"/>
</dbReference>
<keyword evidence="1" id="KW-0812">Transmembrane</keyword>
<dbReference type="Proteomes" id="UP000230935">
    <property type="component" value="Unassembled WGS sequence"/>
</dbReference>
<dbReference type="Pfam" id="PF04087">
    <property type="entry name" value="DUF389"/>
    <property type="match status" value="1"/>
</dbReference>
<feature type="transmembrane region" description="Helical" evidence="1">
    <location>
        <begin position="88"/>
        <end position="107"/>
    </location>
</feature>
<feature type="transmembrane region" description="Helical" evidence="1">
    <location>
        <begin position="186"/>
        <end position="206"/>
    </location>
</feature>
<keyword evidence="1" id="KW-1133">Transmembrane helix</keyword>
<gene>
    <name evidence="2" type="ORF">COT81_04910</name>
</gene>
<evidence type="ECO:0000313" key="2">
    <source>
        <dbReference type="EMBL" id="PIS04730.1"/>
    </source>
</evidence>
<dbReference type="AlphaFoldDB" id="A0A2H0W283"/>
<keyword evidence="1" id="KW-0472">Membrane</keyword>
<dbReference type="EMBL" id="PEZZ01000038">
    <property type="protein sequence ID" value="PIS04730.1"/>
    <property type="molecule type" value="Genomic_DNA"/>
</dbReference>
<evidence type="ECO:0000256" key="1">
    <source>
        <dbReference type="SAM" id="Phobius"/>
    </source>
</evidence>
<reference evidence="3" key="1">
    <citation type="submission" date="2017-09" db="EMBL/GenBank/DDBJ databases">
        <title>Depth-based differentiation of microbial function through sediment-hosted aquifers and enrichment of novel symbionts in the deep terrestrial subsurface.</title>
        <authorList>
            <person name="Probst A.J."/>
            <person name="Ladd B."/>
            <person name="Jarett J.K."/>
            <person name="Geller-Mcgrath D.E."/>
            <person name="Sieber C.M.K."/>
            <person name="Emerson J.B."/>
            <person name="Anantharaman K."/>
            <person name="Thomas B.C."/>
            <person name="Malmstrom R."/>
            <person name="Stieglmeier M."/>
            <person name="Klingl A."/>
            <person name="Woyke T."/>
            <person name="Ryan C.M."/>
            <person name="Banfield J.F."/>
        </authorList>
    </citation>
    <scope>NUCLEOTIDE SEQUENCE [LARGE SCALE GENOMIC DNA]</scope>
</reference>
<feature type="transmembrane region" description="Helical" evidence="1">
    <location>
        <begin position="151"/>
        <end position="174"/>
    </location>
</feature>
<name>A0A2H0W283_9BACT</name>
<accession>A0A2H0W283</accession>